<dbReference type="PANTHER" id="PTHR11521:SF5">
    <property type="entry name" value="TROPONIN T, CARDIAC MUSCLE"/>
    <property type="match status" value="1"/>
</dbReference>
<name>A0A8B9ZYP0_9AVES</name>
<dbReference type="InterPro" id="IPR001978">
    <property type="entry name" value="Troponin"/>
</dbReference>
<dbReference type="GO" id="GO:0006937">
    <property type="term" value="P:regulation of muscle contraction"/>
    <property type="evidence" value="ECO:0007669"/>
    <property type="project" value="InterPro"/>
</dbReference>
<evidence type="ECO:0000313" key="5">
    <source>
        <dbReference type="Proteomes" id="UP000694549"/>
    </source>
</evidence>
<evidence type="ECO:0000313" key="4">
    <source>
        <dbReference type="Ensembl" id="ENSAZOP00000025876.1"/>
    </source>
</evidence>
<keyword evidence="5" id="KW-1185">Reference proteome</keyword>
<dbReference type="GO" id="GO:0005861">
    <property type="term" value="C:troponin complex"/>
    <property type="evidence" value="ECO:0007669"/>
    <property type="project" value="InterPro"/>
</dbReference>
<dbReference type="GO" id="GO:0045214">
    <property type="term" value="P:sarcomere organization"/>
    <property type="evidence" value="ECO:0007669"/>
    <property type="project" value="TreeGrafter"/>
</dbReference>
<dbReference type="Ensembl" id="ENSAZOT00000027744.1">
    <property type="protein sequence ID" value="ENSAZOP00000025876.1"/>
    <property type="gene ID" value="ENSAZOG00000016554.1"/>
</dbReference>
<dbReference type="GO" id="GO:0005523">
    <property type="term" value="F:tropomyosin binding"/>
    <property type="evidence" value="ECO:0007669"/>
    <property type="project" value="TreeGrafter"/>
</dbReference>
<feature type="compositionally biased region" description="Basic residues" evidence="3">
    <location>
        <begin position="368"/>
        <end position="385"/>
    </location>
</feature>
<dbReference type="PANTHER" id="PTHR11521">
    <property type="entry name" value="TROPONIN T"/>
    <property type="match status" value="1"/>
</dbReference>
<feature type="region of interest" description="Disordered" evidence="3">
    <location>
        <begin position="176"/>
        <end position="217"/>
    </location>
</feature>
<reference evidence="4" key="2">
    <citation type="submission" date="2025-09" db="UniProtKB">
        <authorList>
            <consortium name="Ensembl"/>
        </authorList>
    </citation>
    <scope>IDENTIFICATION</scope>
</reference>
<feature type="compositionally biased region" description="Basic and acidic residues" evidence="3">
    <location>
        <begin position="78"/>
        <end position="110"/>
    </location>
</feature>
<dbReference type="AlphaFoldDB" id="A0A8B9ZYP0"/>
<dbReference type="GO" id="GO:0031013">
    <property type="term" value="F:troponin I binding"/>
    <property type="evidence" value="ECO:0007669"/>
    <property type="project" value="TreeGrafter"/>
</dbReference>
<feature type="region of interest" description="Disordered" evidence="3">
    <location>
        <begin position="330"/>
        <end position="392"/>
    </location>
</feature>
<accession>A0A8B9ZYP0</accession>
<proteinExistence type="predicted"/>
<reference evidence="4" key="1">
    <citation type="submission" date="2025-08" db="UniProtKB">
        <authorList>
            <consortium name="Ensembl"/>
        </authorList>
    </citation>
    <scope>IDENTIFICATION</scope>
</reference>
<evidence type="ECO:0000256" key="1">
    <source>
        <dbReference type="ARBA" id="ARBA00003363"/>
    </source>
</evidence>
<protein>
    <submittedName>
        <fullName evidence="4">Troponin T2, cardiac type</fullName>
    </submittedName>
</protein>
<evidence type="ECO:0000256" key="2">
    <source>
        <dbReference type="ARBA" id="ARBA00022990"/>
    </source>
</evidence>
<dbReference type="Pfam" id="PF00992">
    <property type="entry name" value="Troponin"/>
    <property type="match status" value="1"/>
</dbReference>
<dbReference type="GO" id="GO:0060048">
    <property type="term" value="P:cardiac muscle contraction"/>
    <property type="evidence" value="ECO:0007669"/>
    <property type="project" value="TreeGrafter"/>
</dbReference>
<dbReference type="InterPro" id="IPR027707">
    <property type="entry name" value="TNNT"/>
</dbReference>
<keyword evidence="2" id="KW-0007">Acetylation</keyword>
<dbReference type="GO" id="GO:0030172">
    <property type="term" value="F:troponin C binding"/>
    <property type="evidence" value="ECO:0007669"/>
    <property type="project" value="TreeGrafter"/>
</dbReference>
<dbReference type="Proteomes" id="UP000694549">
    <property type="component" value="Unplaced"/>
</dbReference>
<feature type="region of interest" description="Disordered" evidence="3">
    <location>
        <begin position="1"/>
        <end position="29"/>
    </location>
</feature>
<feature type="region of interest" description="Disordered" evidence="3">
    <location>
        <begin position="51"/>
        <end position="130"/>
    </location>
</feature>
<sequence>MSRSRKVRGRGASTAAPRLTLRNDQSSSNNLRLLSLPFLLCAHVLCEEEYVEEEEEEWIEEEDGQEEQVEEAEEETEETKAEEQEDETKAPGEGGEGDREQEPGEGESKPKPKPFMPNLVPPKIPDGERLDFDDIHRKRMEKDLNELQALIEAHFESRKKEEEELISLKDRIEQRRAERAEQQRIRSEREKERQARMAEERARKEEEEARKKAEEEARKKKAFSNMLHFGGYMQKVRSCPRGCSEVVRAPKGGSTTGWPHSTVQMLGGGSLGVLWAEEDRPPWLGDSGAQNGLGALCCRSWGSGLTTGTGMGSGGCVWSSAASISLRTSCSPGVSNTGGAGRQSWGRGRAEAGGGFPSLRWTDGFCSQRRRGGRSKRSGRRRRRSSASGGSP</sequence>
<feature type="compositionally biased region" description="Pro residues" evidence="3">
    <location>
        <begin position="113"/>
        <end position="124"/>
    </location>
</feature>
<comment type="function">
    <text evidence="1">Troponin T is the tropomyosin-binding subunit of troponin, the thin filament regulatory complex which confers calcium-sensitivity to striated muscle actomyosin ATPase activity.</text>
</comment>
<feature type="compositionally biased region" description="Acidic residues" evidence="3">
    <location>
        <begin position="51"/>
        <end position="77"/>
    </location>
</feature>
<evidence type="ECO:0000256" key="3">
    <source>
        <dbReference type="SAM" id="MobiDB-lite"/>
    </source>
</evidence>
<organism evidence="4 5">
    <name type="scientific">Anas zonorhyncha</name>
    <name type="common">Eastern spot-billed duck</name>
    <dbReference type="NCBI Taxonomy" id="75864"/>
    <lineage>
        <taxon>Eukaryota</taxon>
        <taxon>Metazoa</taxon>
        <taxon>Chordata</taxon>
        <taxon>Craniata</taxon>
        <taxon>Vertebrata</taxon>
        <taxon>Euteleostomi</taxon>
        <taxon>Archelosauria</taxon>
        <taxon>Archosauria</taxon>
        <taxon>Dinosauria</taxon>
        <taxon>Saurischia</taxon>
        <taxon>Theropoda</taxon>
        <taxon>Coelurosauria</taxon>
        <taxon>Aves</taxon>
        <taxon>Neognathae</taxon>
        <taxon>Galloanserae</taxon>
        <taxon>Anseriformes</taxon>
        <taxon>Anatidae</taxon>
        <taxon>Anatinae</taxon>
        <taxon>Anas</taxon>
    </lineage>
</organism>